<dbReference type="InterPro" id="IPR042242">
    <property type="entry name" value="RecO_C"/>
</dbReference>
<sequence>MSRGSIYRDEGIVLRTYKLGEADRIVVFLTQGRGKVRAVAKGVRKTKSKFGSRLEPTNHCALQFYEGRELDIVTQAESIDHFRVIREDLDRFARASAMLETADQLAQEGEVNPRLFQMVLGALRTLEASDSPLVTPAFFWKVLALEGYRPEVDECALCGDEDAPLVAFDLDSGGLLCRTCRRGTAVSPEAADLLQQILGGRLREALAAEATPACAEVDHLATRAVEHHLERRLRSVTVLDH</sequence>
<evidence type="ECO:0000256" key="6">
    <source>
        <dbReference type="ARBA" id="ARBA00033409"/>
    </source>
</evidence>
<comment type="similarity">
    <text evidence="1">Belongs to the RecO family.</text>
</comment>
<dbReference type="InterPro" id="IPR037278">
    <property type="entry name" value="ARFGAP/RecO"/>
</dbReference>
<proteinExistence type="inferred from homology"/>
<dbReference type="Pfam" id="PF02565">
    <property type="entry name" value="RecO_C"/>
    <property type="match status" value="1"/>
</dbReference>
<dbReference type="InterPro" id="IPR012340">
    <property type="entry name" value="NA-bd_OB-fold"/>
</dbReference>
<dbReference type="InterPro" id="IPR003717">
    <property type="entry name" value="RecO"/>
</dbReference>
<dbReference type="SUPFAM" id="SSF57863">
    <property type="entry name" value="ArfGap/RecO-like zinc finger"/>
    <property type="match status" value="1"/>
</dbReference>
<reference evidence="8" key="1">
    <citation type="submission" date="2020-05" db="EMBL/GenBank/DDBJ databases">
        <authorList>
            <person name="Chiriac C."/>
            <person name="Salcher M."/>
            <person name="Ghai R."/>
            <person name="Kavagutti S V."/>
        </authorList>
    </citation>
    <scope>NUCLEOTIDE SEQUENCE</scope>
</reference>
<organism evidence="8">
    <name type="scientific">freshwater metagenome</name>
    <dbReference type="NCBI Taxonomy" id="449393"/>
    <lineage>
        <taxon>unclassified sequences</taxon>
        <taxon>metagenomes</taxon>
        <taxon>ecological metagenomes</taxon>
    </lineage>
</organism>
<evidence type="ECO:0000259" key="7">
    <source>
        <dbReference type="Pfam" id="PF11967"/>
    </source>
</evidence>
<dbReference type="GO" id="GO:0006302">
    <property type="term" value="P:double-strand break repair"/>
    <property type="evidence" value="ECO:0007669"/>
    <property type="project" value="TreeGrafter"/>
</dbReference>
<feature type="domain" description="DNA replication/recombination mediator RecO N-terminal" evidence="7">
    <location>
        <begin position="6"/>
        <end position="82"/>
    </location>
</feature>
<keyword evidence="4" id="KW-0233">DNA recombination</keyword>
<evidence type="ECO:0000256" key="1">
    <source>
        <dbReference type="ARBA" id="ARBA00007452"/>
    </source>
</evidence>
<dbReference type="Gene3D" id="1.20.1440.120">
    <property type="entry name" value="Recombination protein O, C-terminal domain"/>
    <property type="match status" value="1"/>
</dbReference>
<evidence type="ECO:0000256" key="3">
    <source>
        <dbReference type="ARBA" id="ARBA00022763"/>
    </source>
</evidence>
<accession>A0A6J6HD03</accession>
<keyword evidence="3" id="KW-0227">DNA damage</keyword>
<evidence type="ECO:0000256" key="4">
    <source>
        <dbReference type="ARBA" id="ARBA00023172"/>
    </source>
</evidence>
<dbReference type="Pfam" id="PF11967">
    <property type="entry name" value="RecO_N"/>
    <property type="match status" value="1"/>
</dbReference>
<gene>
    <name evidence="8" type="ORF">UFOPK1835_00966</name>
</gene>
<dbReference type="PANTHER" id="PTHR33991">
    <property type="entry name" value="DNA REPAIR PROTEIN RECO"/>
    <property type="match status" value="1"/>
</dbReference>
<dbReference type="Gene3D" id="6.20.220.20">
    <property type="entry name" value="Recombination protein O, zinc-binding domain"/>
    <property type="match status" value="1"/>
</dbReference>
<dbReference type="NCBIfam" id="TIGR00613">
    <property type="entry name" value="reco"/>
    <property type="match status" value="1"/>
</dbReference>
<evidence type="ECO:0000256" key="2">
    <source>
        <dbReference type="ARBA" id="ARBA00021310"/>
    </source>
</evidence>
<keyword evidence="5" id="KW-0234">DNA repair</keyword>
<name>A0A6J6HD03_9ZZZZ</name>
<dbReference type="HAMAP" id="MF_00201">
    <property type="entry name" value="RecO"/>
    <property type="match status" value="1"/>
</dbReference>
<dbReference type="SUPFAM" id="SSF50249">
    <property type="entry name" value="Nucleic acid-binding proteins"/>
    <property type="match status" value="1"/>
</dbReference>
<dbReference type="EMBL" id="CAEZUP010000034">
    <property type="protein sequence ID" value="CAB4609185.1"/>
    <property type="molecule type" value="Genomic_DNA"/>
</dbReference>
<dbReference type="PANTHER" id="PTHR33991:SF1">
    <property type="entry name" value="DNA REPAIR PROTEIN RECO"/>
    <property type="match status" value="1"/>
</dbReference>
<dbReference type="GO" id="GO:0006310">
    <property type="term" value="P:DNA recombination"/>
    <property type="evidence" value="ECO:0007669"/>
    <property type="project" value="UniProtKB-KW"/>
</dbReference>
<evidence type="ECO:0000313" key="8">
    <source>
        <dbReference type="EMBL" id="CAB4609185.1"/>
    </source>
</evidence>
<evidence type="ECO:0000256" key="5">
    <source>
        <dbReference type="ARBA" id="ARBA00023204"/>
    </source>
</evidence>
<dbReference type="InterPro" id="IPR022572">
    <property type="entry name" value="DNA_rep/recomb_RecO_N"/>
</dbReference>
<dbReference type="AlphaFoldDB" id="A0A6J6HD03"/>
<dbReference type="GO" id="GO:0043590">
    <property type="term" value="C:bacterial nucleoid"/>
    <property type="evidence" value="ECO:0007669"/>
    <property type="project" value="TreeGrafter"/>
</dbReference>
<protein>
    <recommendedName>
        <fullName evidence="2">DNA repair protein RecO</fullName>
    </recommendedName>
    <alternativeName>
        <fullName evidence="6">Recombination protein O</fullName>
    </alternativeName>
</protein>
<dbReference type="Gene3D" id="2.40.50.140">
    <property type="entry name" value="Nucleic acid-binding proteins"/>
    <property type="match status" value="1"/>
</dbReference>